<dbReference type="AlphaFoldDB" id="A0ABD5X4X9"/>
<dbReference type="NCBIfam" id="TIGR00729">
    <property type="entry name" value="ribonuclease HII"/>
    <property type="match status" value="1"/>
</dbReference>
<comment type="similarity">
    <text evidence="5 14 16">Belongs to the RNase HII family.</text>
</comment>
<evidence type="ECO:0000256" key="6">
    <source>
        <dbReference type="ARBA" id="ARBA00012180"/>
    </source>
</evidence>
<keyword evidence="10 14" id="KW-0479">Metal-binding</keyword>
<evidence type="ECO:0000256" key="12">
    <source>
        <dbReference type="ARBA" id="ARBA00022801"/>
    </source>
</evidence>
<dbReference type="GO" id="GO:0006401">
    <property type="term" value="P:RNA catabolic process"/>
    <property type="evidence" value="ECO:0007669"/>
    <property type="project" value="UniProtKB-UniRule"/>
</dbReference>
<feature type="binding site" evidence="14 15">
    <location>
        <position position="7"/>
    </location>
    <ligand>
        <name>a divalent metal cation</name>
        <dbReference type="ChEBI" id="CHEBI:60240"/>
    </ligand>
</feature>
<dbReference type="InterPro" id="IPR036397">
    <property type="entry name" value="RNaseH_sf"/>
</dbReference>
<comment type="caution">
    <text evidence="18">The sequence shown here is derived from an EMBL/GenBank/DDBJ whole genome shotgun (WGS) entry which is preliminary data.</text>
</comment>
<evidence type="ECO:0000256" key="15">
    <source>
        <dbReference type="PROSITE-ProRule" id="PRU01319"/>
    </source>
</evidence>
<dbReference type="InterPro" id="IPR004649">
    <property type="entry name" value="RNase_H2_suA"/>
</dbReference>
<dbReference type="HAMAP" id="MF_00052_A">
    <property type="entry name" value="RNase_HII_A"/>
    <property type="match status" value="1"/>
</dbReference>
<keyword evidence="8 14" id="KW-0963">Cytoplasm</keyword>
<dbReference type="GO" id="GO:0030145">
    <property type="term" value="F:manganese ion binding"/>
    <property type="evidence" value="ECO:0007669"/>
    <property type="project" value="UniProtKB-UniRule"/>
</dbReference>
<evidence type="ECO:0000256" key="3">
    <source>
        <dbReference type="ARBA" id="ARBA00004065"/>
    </source>
</evidence>
<evidence type="ECO:0000313" key="19">
    <source>
        <dbReference type="Proteomes" id="UP001596414"/>
    </source>
</evidence>
<protein>
    <recommendedName>
        <fullName evidence="7 14">Ribonuclease HII</fullName>
        <shortName evidence="14">RNase HII</shortName>
        <ecNumber evidence="6 14">3.1.26.4</ecNumber>
    </recommendedName>
</protein>
<keyword evidence="11 14" id="KW-0255">Endonuclease</keyword>
<dbReference type="GO" id="GO:0005737">
    <property type="term" value="C:cytoplasm"/>
    <property type="evidence" value="ECO:0007669"/>
    <property type="project" value="UniProtKB-SubCell"/>
</dbReference>
<dbReference type="CDD" id="cd07180">
    <property type="entry name" value="RNase_HII_archaea_like"/>
    <property type="match status" value="1"/>
</dbReference>
<keyword evidence="13 14" id="KW-0464">Manganese</keyword>
<evidence type="ECO:0000256" key="7">
    <source>
        <dbReference type="ARBA" id="ARBA00019179"/>
    </source>
</evidence>
<dbReference type="GO" id="GO:0003723">
    <property type="term" value="F:RNA binding"/>
    <property type="evidence" value="ECO:0007669"/>
    <property type="project" value="UniProtKB-UniRule"/>
</dbReference>
<evidence type="ECO:0000256" key="16">
    <source>
        <dbReference type="RuleBase" id="RU003515"/>
    </source>
</evidence>
<comment type="function">
    <text evidence="3 14 16">Endonuclease that specifically degrades the RNA of RNA-DNA hybrids.</text>
</comment>
<organism evidence="18 19">
    <name type="scientific">Halovenus rubra</name>
    <dbReference type="NCBI Taxonomy" id="869890"/>
    <lineage>
        <taxon>Archaea</taxon>
        <taxon>Methanobacteriati</taxon>
        <taxon>Methanobacteriota</taxon>
        <taxon>Stenosarchaea group</taxon>
        <taxon>Halobacteria</taxon>
        <taxon>Halobacteriales</taxon>
        <taxon>Haloarculaceae</taxon>
        <taxon>Halovenus</taxon>
    </lineage>
</organism>
<comment type="catalytic activity">
    <reaction evidence="1 14 15 16">
        <text>Endonucleolytic cleavage to 5'-phosphomonoester.</text>
        <dbReference type="EC" id="3.1.26.4"/>
    </reaction>
</comment>
<evidence type="ECO:0000259" key="17">
    <source>
        <dbReference type="PROSITE" id="PS51975"/>
    </source>
</evidence>
<evidence type="ECO:0000256" key="2">
    <source>
        <dbReference type="ARBA" id="ARBA00001946"/>
    </source>
</evidence>
<dbReference type="InterPro" id="IPR024567">
    <property type="entry name" value="RNase_HII/HIII_dom"/>
</dbReference>
<comment type="subcellular location">
    <subcellularLocation>
        <location evidence="4 14">Cytoplasm</location>
    </subcellularLocation>
</comment>
<dbReference type="GO" id="GO:0004523">
    <property type="term" value="F:RNA-DNA hybrid ribonuclease activity"/>
    <property type="evidence" value="ECO:0007669"/>
    <property type="project" value="UniProtKB-UniRule"/>
</dbReference>
<evidence type="ECO:0000256" key="10">
    <source>
        <dbReference type="ARBA" id="ARBA00022723"/>
    </source>
</evidence>
<feature type="binding site" evidence="14 15">
    <location>
        <position position="6"/>
    </location>
    <ligand>
        <name>a divalent metal cation</name>
        <dbReference type="ChEBI" id="CHEBI:60240"/>
    </ligand>
</feature>
<dbReference type="Gene3D" id="1.10.10.460">
    <property type="entry name" value="Ribonuclease hii. Domain 2"/>
    <property type="match status" value="1"/>
</dbReference>
<dbReference type="Proteomes" id="UP001596414">
    <property type="component" value="Unassembled WGS sequence"/>
</dbReference>
<proteinExistence type="inferred from homology"/>
<evidence type="ECO:0000313" key="18">
    <source>
        <dbReference type="EMBL" id="MFC7124851.1"/>
    </source>
</evidence>
<dbReference type="InterPro" id="IPR023160">
    <property type="entry name" value="RNase_HII_hlx-loop-hlx_cap_dom"/>
</dbReference>
<dbReference type="EMBL" id="JBHSZQ010000002">
    <property type="protein sequence ID" value="MFC7124851.1"/>
    <property type="molecule type" value="Genomic_DNA"/>
</dbReference>
<keyword evidence="12 14" id="KW-0378">Hydrolase</keyword>
<dbReference type="PROSITE" id="PS51975">
    <property type="entry name" value="RNASE_H_2"/>
    <property type="match status" value="1"/>
</dbReference>
<dbReference type="PANTHER" id="PTHR10954">
    <property type="entry name" value="RIBONUCLEASE H2 SUBUNIT A"/>
    <property type="match status" value="1"/>
</dbReference>
<feature type="domain" description="RNase H type-2" evidence="17">
    <location>
        <begin position="1"/>
        <end position="205"/>
    </location>
</feature>
<dbReference type="InterPro" id="IPR020787">
    <property type="entry name" value="RNase_HII_arc"/>
</dbReference>
<comment type="cofactor">
    <cofactor evidence="2">
        <name>Mg(2+)</name>
        <dbReference type="ChEBI" id="CHEBI:18420"/>
    </cofactor>
</comment>
<dbReference type="PANTHER" id="PTHR10954:SF23">
    <property type="entry name" value="RIBONUCLEASE"/>
    <property type="match status" value="1"/>
</dbReference>
<dbReference type="SUPFAM" id="SSF53098">
    <property type="entry name" value="Ribonuclease H-like"/>
    <property type="match status" value="1"/>
</dbReference>
<evidence type="ECO:0000256" key="5">
    <source>
        <dbReference type="ARBA" id="ARBA00007383"/>
    </source>
</evidence>
<feature type="binding site" evidence="14 15">
    <location>
        <position position="100"/>
    </location>
    <ligand>
        <name>a divalent metal cation</name>
        <dbReference type="ChEBI" id="CHEBI:60240"/>
    </ligand>
</feature>
<evidence type="ECO:0000256" key="9">
    <source>
        <dbReference type="ARBA" id="ARBA00022722"/>
    </source>
</evidence>
<accession>A0ABD5X4X9</accession>
<reference evidence="18 19" key="1">
    <citation type="journal article" date="2014" name="Int. J. Syst. Evol. Microbiol.">
        <title>Complete genome sequence of Corynebacterium casei LMG S-19264T (=DSM 44701T), isolated from a smear-ripened cheese.</title>
        <authorList>
            <consortium name="US DOE Joint Genome Institute (JGI-PGF)"/>
            <person name="Walter F."/>
            <person name="Albersmeier A."/>
            <person name="Kalinowski J."/>
            <person name="Ruckert C."/>
        </authorList>
    </citation>
    <scope>NUCLEOTIDE SEQUENCE [LARGE SCALE GENOMIC DNA]</scope>
    <source>
        <strain evidence="18 19">CGMCC 4.7215</strain>
    </source>
</reference>
<name>A0ABD5X4X9_9EURY</name>
<evidence type="ECO:0000256" key="4">
    <source>
        <dbReference type="ARBA" id="ARBA00004496"/>
    </source>
</evidence>
<dbReference type="EC" id="3.1.26.4" evidence="6 14"/>
<dbReference type="InterPro" id="IPR001352">
    <property type="entry name" value="RNase_HII/HIII"/>
</dbReference>
<sequence length="211" mass="22702">MQIGVDEAGKGPVLGSMFVAAVRADPENIPADVDDSKRLPPTRREELAEQLRKQADAISVAEIPVDRIDDSDTDMNGLTVAGHAKALDGVADGDCDCYLDAGDTNAVRFERRVGSRVNPTIDIRAEHGADEEYPIVGAASIIAKSAREDHVSSLKAEFGSVGSGYPGDDTTRTFLREFVKERGQLPACARKSWQTSRDILGEIDQAALTDF</sequence>
<evidence type="ECO:0000256" key="14">
    <source>
        <dbReference type="HAMAP-Rule" id="MF_00052"/>
    </source>
</evidence>
<gene>
    <name evidence="14 18" type="primary">rnhB</name>
    <name evidence="18" type="ORF">ACFQJ7_02195</name>
</gene>
<dbReference type="InterPro" id="IPR012337">
    <property type="entry name" value="RNaseH-like_sf"/>
</dbReference>
<evidence type="ECO:0000256" key="11">
    <source>
        <dbReference type="ARBA" id="ARBA00022759"/>
    </source>
</evidence>
<evidence type="ECO:0000256" key="8">
    <source>
        <dbReference type="ARBA" id="ARBA00022490"/>
    </source>
</evidence>
<comment type="cofactor">
    <cofactor evidence="14 15">
        <name>Mn(2+)</name>
        <dbReference type="ChEBI" id="CHEBI:29035"/>
    </cofactor>
    <cofactor evidence="14 15">
        <name>Mg(2+)</name>
        <dbReference type="ChEBI" id="CHEBI:18420"/>
    </cofactor>
    <text evidence="14 15">Manganese or magnesium. Binds 1 divalent metal ion per monomer in the absence of substrate. May bind a second metal ion after substrate binding.</text>
</comment>
<dbReference type="Gene3D" id="3.30.420.10">
    <property type="entry name" value="Ribonuclease H-like superfamily/Ribonuclease H"/>
    <property type="match status" value="1"/>
</dbReference>
<evidence type="ECO:0000256" key="13">
    <source>
        <dbReference type="ARBA" id="ARBA00023211"/>
    </source>
</evidence>
<dbReference type="RefSeq" id="WP_267638374.1">
    <property type="nucleotide sequence ID" value="NZ_JAODIY010000013.1"/>
</dbReference>
<keyword evidence="9 14" id="KW-0540">Nuclease</keyword>
<evidence type="ECO:0000256" key="1">
    <source>
        <dbReference type="ARBA" id="ARBA00000077"/>
    </source>
</evidence>
<dbReference type="Pfam" id="PF01351">
    <property type="entry name" value="RNase_HII"/>
    <property type="match status" value="1"/>
</dbReference>